<reference evidence="4" key="1">
    <citation type="journal article" date="2023" name="Nat. Commun.">
        <title>Diploid and tetraploid genomes of Acorus and the evolution of monocots.</title>
        <authorList>
            <person name="Ma L."/>
            <person name="Liu K.W."/>
            <person name="Li Z."/>
            <person name="Hsiao Y.Y."/>
            <person name="Qi Y."/>
            <person name="Fu T."/>
            <person name="Tang G.D."/>
            <person name="Zhang D."/>
            <person name="Sun W.H."/>
            <person name="Liu D.K."/>
            <person name="Li Y."/>
            <person name="Chen G.Z."/>
            <person name="Liu X.D."/>
            <person name="Liao X.Y."/>
            <person name="Jiang Y.T."/>
            <person name="Yu X."/>
            <person name="Hao Y."/>
            <person name="Huang J."/>
            <person name="Zhao X.W."/>
            <person name="Ke S."/>
            <person name="Chen Y.Y."/>
            <person name="Wu W.L."/>
            <person name="Hsu J.L."/>
            <person name="Lin Y.F."/>
            <person name="Huang M.D."/>
            <person name="Li C.Y."/>
            <person name="Huang L."/>
            <person name="Wang Z.W."/>
            <person name="Zhao X."/>
            <person name="Zhong W.Y."/>
            <person name="Peng D.H."/>
            <person name="Ahmad S."/>
            <person name="Lan S."/>
            <person name="Zhang J.S."/>
            <person name="Tsai W.C."/>
            <person name="Van de Peer Y."/>
            <person name="Liu Z.J."/>
        </authorList>
    </citation>
    <scope>NUCLEOTIDE SEQUENCE</scope>
    <source>
        <strain evidence="4">CP</strain>
    </source>
</reference>
<evidence type="ECO:0000256" key="1">
    <source>
        <dbReference type="ARBA" id="ARBA00007166"/>
    </source>
</evidence>
<dbReference type="InterPro" id="IPR016089">
    <property type="entry name" value="Chalcone_isomerase_bundle_sf"/>
</dbReference>
<comment type="similarity">
    <text evidence="1 2">Belongs to the chalcone isomerase family.</text>
</comment>
<dbReference type="InterPro" id="IPR036298">
    <property type="entry name" value="Chalcone_isomerase_sf"/>
</dbReference>
<accession>A0AAV9DBE3</accession>
<dbReference type="PANTHER" id="PTHR47698:SF2">
    <property type="entry name" value="FATTY-ACID-BINDING PROTEIN 3, CHLOROPLASTIC"/>
    <property type="match status" value="1"/>
</dbReference>
<dbReference type="GO" id="GO:0016872">
    <property type="term" value="F:intramolecular lyase activity"/>
    <property type="evidence" value="ECO:0007669"/>
    <property type="project" value="InterPro"/>
</dbReference>
<dbReference type="SUPFAM" id="SSF54626">
    <property type="entry name" value="Chalcone isomerase"/>
    <property type="match status" value="1"/>
</dbReference>
<dbReference type="AlphaFoldDB" id="A0AAV9DBE3"/>
<dbReference type="GO" id="GO:0009570">
    <property type="term" value="C:chloroplast stroma"/>
    <property type="evidence" value="ECO:0007669"/>
    <property type="project" value="TreeGrafter"/>
</dbReference>
<dbReference type="GO" id="GO:0005504">
    <property type="term" value="F:fatty acid binding"/>
    <property type="evidence" value="ECO:0007669"/>
    <property type="project" value="TreeGrafter"/>
</dbReference>
<dbReference type="Proteomes" id="UP001180020">
    <property type="component" value="Unassembled WGS sequence"/>
</dbReference>
<dbReference type="InterPro" id="IPR016088">
    <property type="entry name" value="Chalcone_isomerase_3-sand"/>
</dbReference>
<organism evidence="4 5">
    <name type="scientific">Acorus calamus</name>
    <name type="common">Sweet flag</name>
    <dbReference type="NCBI Taxonomy" id="4465"/>
    <lineage>
        <taxon>Eukaryota</taxon>
        <taxon>Viridiplantae</taxon>
        <taxon>Streptophyta</taxon>
        <taxon>Embryophyta</taxon>
        <taxon>Tracheophyta</taxon>
        <taxon>Spermatophyta</taxon>
        <taxon>Magnoliopsida</taxon>
        <taxon>Liliopsida</taxon>
        <taxon>Acoraceae</taxon>
        <taxon>Acorus</taxon>
    </lineage>
</organism>
<dbReference type="EMBL" id="JAUJYO010000014">
    <property type="protein sequence ID" value="KAK1298262.1"/>
    <property type="molecule type" value="Genomic_DNA"/>
</dbReference>
<name>A0AAV9DBE3_ACOCL</name>
<comment type="caution">
    <text evidence="4">The sequence shown here is derived from an EMBL/GenBank/DDBJ whole genome shotgun (WGS) entry which is preliminary data.</text>
</comment>
<dbReference type="InterPro" id="IPR016087">
    <property type="entry name" value="Chalcone_isomerase"/>
</dbReference>
<dbReference type="PANTHER" id="PTHR47698">
    <property type="entry name" value="FATTY-ACID-BINDING PROTEIN 3, CHLOROPLASTIC"/>
    <property type="match status" value="1"/>
</dbReference>
<dbReference type="Gene3D" id="3.50.70.10">
    <property type="match status" value="1"/>
</dbReference>
<sequence>MVWAISTPPISISCTSKLKHKTFENPYQIHSKSLLSSSSFPKRPLLNHRRRSLSPLTPKASVGSAEYVVEPSTDVKFQKDLSIPGCSNELVLFGTGYREKVFAIIGVKVYSAGFYANHSLTESLSAWKGKSATQIQEDSSLCNAIFQAPCEKSLKIVLVRNVDGKTFWDALDDAISPRIKEPTAVDESSLSIFRQTFQGRPLNKGTSIFLTWVDPSKLVVSISSDGAPSTVDATIESLNVSFSLFAVFFGDGPVSPTLKGSVANGLAVALN</sequence>
<evidence type="ECO:0000259" key="3">
    <source>
        <dbReference type="Pfam" id="PF02431"/>
    </source>
</evidence>
<reference evidence="4" key="2">
    <citation type="submission" date="2023-06" db="EMBL/GenBank/DDBJ databases">
        <authorList>
            <person name="Ma L."/>
            <person name="Liu K.-W."/>
            <person name="Li Z."/>
            <person name="Hsiao Y.-Y."/>
            <person name="Qi Y."/>
            <person name="Fu T."/>
            <person name="Tang G."/>
            <person name="Zhang D."/>
            <person name="Sun W.-H."/>
            <person name="Liu D.-K."/>
            <person name="Li Y."/>
            <person name="Chen G.-Z."/>
            <person name="Liu X.-D."/>
            <person name="Liao X.-Y."/>
            <person name="Jiang Y.-T."/>
            <person name="Yu X."/>
            <person name="Hao Y."/>
            <person name="Huang J."/>
            <person name="Zhao X.-W."/>
            <person name="Ke S."/>
            <person name="Chen Y.-Y."/>
            <person name="Wu W.-L."/>
            <person name="Hsu J.-L."/>
            <person name="Lin Y.-F."/>
            <person name="Huang M.-D."/>
            <person name="Li C.-Y."/>
            <person name="Huang L."/>
            <person name="Wang Z.-W."/>
            <person name="Zhao X."/>
            <person name="Zhong W.-Y."/>
            <person name="Peng D.-H."/>
            <person name="Ahmad S."/>
            <person name="Lan S."/>
            <person name="Zhang J.-S."/>
            <person name="Tsai W.-C."/>
            <person name="Van De Peer Y."/>
            <person name="Liu Z.-J."/>
        </authorList>
    </citation>
    <scope>NUCLEOTIDE SEQUENCE</scope>
    <source>
        <strain evidence="4">CP</strain>
        <tissue evidence="4">Leaves</tissue>
    </source>
</reference>
<dbReference type="Gene3D" id="1.10.890.20">
    <property type="match status" value="1"/>
</dbReference>
<dbReference type="Pfam" id="PF02431">
    <property type="entry name" value="Chalcone"/>
    <property type="match status" value="1"/>
</dbReference>
<gene>
    <name evidence="4" type="primary">FAP3</name>
    <name evidence="4" type="ORF">QJS10_CPB14g00534</name>
</gene>
<proteinExistence type="inferred from homology"/>
<dbReference type="GO" id="GO:0006631">
    <property type="term" value="P:fatty acid metabolic process"/>
    <property type="evidence" value="ECO:0007669"/>
    <property type="project" value="TreeGrafter"/>
</dbReference>
<feature type="domain" description="Chalcone isomerase" evidence="3">
    <location>
        <begin position="75"/>
        <end position="266"/>
    </location>
</feature>
<evidence type="ECO:0000313" key="5">
    <source>
        <dbReference type="Proteomes" id="UP001180020"/>
    </source>
</evidence>
<evidence type="ECO:0000256" key="2">
    <source>
        <dbReference type="RuleBase" id="RU361158"/>
    </source>
</evidence>
<evidence type="ECO:0000313" key="4">
    <source>
        <dbReference type="EMBL" id="KAK1298262.1"/>
    </source>
</evidence>
<keyword evidence="5" id="KW-1185">Reference proteome</keyword>
<protein>
    <recommendedName>
        <fullName evidence="2">Chalcone-flavonone isomerase family protein</fullName>
    </recommendedName>
</protein>